<dbReference type="SUPFAM" id="SSF51126">
    <property type="entry name" value="Pectin lyase-like"/>
    <property type="match status" value="1"/>
</dbReference>
<evidence type="ECO:0000259" key="1">
    <source>
        <dbReference type="Pfam" id="PF13229"/>
    </source>
</evidence>
<dbReference type="EMBL" id="QZCH01000008">
    <property type="protein sequence ID" value="RJG48462.1"/>
    <property type="molecule type" value="Genomic_DNA"/>
</dbReference>
<proteinExistence type="predicted"/>
<name>A0A418YGD3_9GAMM</name>
<dbReference type="Gene3D" id="2.160.20.10">
    <property type="entry name" value="Single-stranded right-handed beta-helix, Pectin lyase-like"/>
    <property type="match status" value="1"/>
</dbReference>
<keyword evidence="3" id="KW-1185">Reference proteome</keyword>
<dbReference type="OrthoDB" id="5871643at2"/>
<protein>
    <recommendedName>
        <fullName evidence="1">Right handed beta helix domain-containing protein</fullName>
    </recommendedName>
</protein>
<gene>
    <name evidence="2" type="ORF">D1Z90_08185</name>
</gene>
<dbReference type="InterPro" id="IPR011050">
    <property type="entry name" value="Pectin_lyase_fold/virulence"/>
</dbReference>
<dbReference type="RefSeq" id="WP_119910272.1">
    <property type="nucleotide sequence ID" value="NZ_QZCH01000008.1"/>
</dbReference>
<organism evidence="2 3">
    <name type="scientific">Motilimonas pumila</name>
    <dbReference type="NCBI Taxonomy" id="2303987"/>
    <lineage>
        <taxon>Bacteria</taxon>
        <taxon>Pseudomonadati</taxon>
        <taxon>Pseudomonadota</taxon>
        <taxon>Gammaproteobacteria</taxon>
        <taxon>Alteromonadales</taxon>
        <taxon>Alteromonadales genera incertae sedis</taxon>
        <taxon>Motilimonas</taxon>
    </lineage>
</organism>
<dbReference type="AlphaFoldDB" id="A0A418YGD3"/>
<evidence type="ECO:0000313" key="3">
    <source>
        <dbReference type="Proteomes" id="UP000283255"/>
    </source>
</evidence>
<comment type="caution">
    <text evidence="2">The sequence shown here is derived from an EMBL/GenBank/DDBJ whole genome shotgun (WGS) entry which is preliminary data.</text>
</comment>
<sequence>MRLLVILCLYCSSAVALEHRKSLYPIIPQQDFSGYLQKVIEQAAENTNIYIAEGTYTTCKTIRINNVKNISLIGLGEVVFEKCDKDYKNANYTLLKAVGVKGFVIDNIEFKGGMKRHGKVIDVRSFKKGDYHWDNFGVHFLGAEDLTIKNSRFLNFGNTALLITSDHNAVIPNSEHSKLSLAEVLVTENRVNSRNVIVSNNLFKNSYQVSTTNGWGKGAKAVGGVEDITFINNTFENLRGCLKLASRVQVKGARLQGNKFKACSGIQIVSYSDVSILDNQFEDIDGWVLSAYPNMANVNKSKGNQNKIVPYPIGWGNISFSNNEVNSAKGGVRFQASFAGEQKARDFVSGIEIKGNTFNKVDMSIYELKKRKQHGYIIVLSPGDYSTRKNKVVFKDVTVSNNCFSLHKDVKGLVNVRKLAKIDASLHADNISSPSICRHTK</sequence>
<dbReference type="InterPro" id="IPR006626">
    <property type="entry name" value="PbH1"/>
</dbReference>
<dbReference type="InterPro" id="IPR039448">
    <property type="entry name" value="Beta_helix"/>
</dbReference>
<dbReference type="SMART" id="SM00710">
    <property type="entry name" value="PbH1"/>
    <property type="match status" value="5"/>
</dbReference>
<accession>A0A418YGD3</accession>
<reference evidence="2 3" key="2">
    <citation type="submission" date="2019-01" db="EMBL/GenBank/DDBJ databases">
        <title>Motilimonas pumilus sp. nov., isolated from the gut of sea cucumber (Apostichopus japonicus).</title>
        <authorList>
            <person name="Wang F.-Q."/>
            <person name="Ren L.-H."/>
            <person name="Lin Y.-W."/>
            <person name="Sun G.-H."/>
            <person name="Du Z.-J."/>
            <person name="Zhao J.-X."/>
            <person name="Liu X.-J."/>
            <person name="Liu L.-J."/>
        </authorList>
    </citation>
    <scope>NUCLEOTIDE SEQUENCE [LARGE SCALE GENOMIC DNA]</scope>
    <source>
        <strain evidence="2 3">PLHSC7-2</strain>
    </source>
</reference>
<dbReference type="InterPro" id="IPR012334">
    <property type="entry name" value="Pectin_lyas_fold"/>
</dbReference>
<evidence type="ECO:0000313" key="2">
    <source>
        <dbReference type="EMBL" id="RJG48462.1"/>
    </source>
</evidence>
<dbReference type="Pfam" id="PF13229">
    <property type="entry name" value="Beta_helix"/>
    <property type="match status" value="1"/>
</dbReference>
<feature type="domain" description="Right handed beta helix" evidence="1">
    <location>
        <begin position="137"/>
        <end position="324"/>
    </location>
</feature>
<reference evidence="2 3" key="1">
    <citation type="submission" date="2018-09" db="EMBL/GenBank/DDBJ databases">
        <authorList>
            <person name="Wang F."/>
        </authorList>
    </citation>
    <scope>NUCLEOTIDE SEQUENCE [LARGE SCALE GENOMIC DNA]</scope>
    <source>
        <strain evidence="2 3">PLHSC7-2</strain>
    </source>
</reference>
<dbReference type="Proteomes" id="UP000283255">
    <property type="component" value="Unassembled WGS sequence"/>
</dbReference>